<feature type="transmembrane region" description="Helical" evidence="3">
    <location>
        <begin position="176"/>
        <end position="202"/>
    </location>
</feature>
<keyword evidence="3" id="KW-0472">Membrane</keyword>
<dbReference type="GO" id="GO:0015297">
    <property type="term" value="F:antiporter activity"/>
    <property type="evidence" value="ECO:0007669"/>
    <property type="project" value="InterPro"/>
</dbReference>
<dbReference type="PANTHER" id="PTHR11206">
    <property type="entry name" value="MULTIDRUG RESISTANCE PROTEIN"/>
    <property type="match status" value="1"/>
</dbReference>
<dbReference type="AlphaFoldDB" id="A0A5J9VCA5"/>
<evidence type="ECO:0000313" key="5">
    <source>
        <dbReference type="Proteomes" id="UP000324897"/>
    </source>
</evidence>
<keyword evidence="5" id="KW-1185">Reference proteome</keyword>
<protein>
    <recommendedName>
        <fullName evidence="6">Protein DETOXIFICATION</fullName>
    </recommendedName>
</protein>
<organism evidence="4 5">
    <name type="scientific">Eragrostis curvula</name>
    <name type="common">weeping love grass</name>
    <dbReference type="NCBI Taxonomy" id="38414"/>
    <lineage>
        <taxon>Eukaryota</taxon>
        <taxon>Viridiplantae</taxon>
        <taxon>Streptophyta</taxon>
        <taxon>Embryophyta</taxon>
        <taxon>Tracheophyta</taxon>
        <taxon>Spermatophyta</taxon>
        <taxon>Magnoliopsida</taxon>
        <taxon>Liliopsida</taxon>
        <taxon>Poales</taxon>
        <taxon>Poaceae</taxon>
        <taxon>PACMAD clade</taxon>
        <taxon>Chloridoideae</taxon>
        <taxon>Eragrostideae</taxon>
        <taxon>Eragrostidinae</taxon>
        <taxon>Eragrostis</taxon>
    </lineage>
</organism>
<dbReference type="Pfam" id="PF01554">
    <property type="entry name" value="MatE"/>
    <property type="match status" value="1"/>
</dbReference>
<feature type="region of interest" description="Disordered" evidence="2">
    <location>
        <begin position="1"/>
        <end position="23"/>
    </location>
</feature>
<sequence length="264" mass="27389">MEAPLLSDSGTEKKHGGGEETSSVRSEVKKQLYLAGPLVAGHLLMNVVQVISLMFLGRLGKLEFAGASVATAFAAATGLSTLGGMATALATLCGQAFGAGQYHQVGVHKQRAMLVLAVLSVPVAAVWAYTGEILAWCGLDPEIAASAGGYVRWLIPSLFVFGQLQCHIQFLQAQNVVLPVMVGAGVAALAHPAVCWLLVFGLGLGSKGVALGNAVANLVNLSILALYVRLSPSCKATWTGFSGEAFRGIPSFLKLAVPSALMVW</sequence>
<keyword evidence="3" id="KW-0812">Transmembrane</keyword>
<gene>
    <name evidence="4" type="ORF">EJB05_24201</name>
</gene>
<feature type="transmembrane region" description="Helical" evidence="3">
    <location>
        <begin position="32"/>
        <end position="57"/>
    </location>
</feature>
<feature type="non-terminal residue" evidence="4">
    <location>
        <position position="1"/>
    </location>
</feature>
<evidence type="ECO:0000256" key="2">
    <source>
        <dbReference type="SAM" id="MobiDB-lite"/>
    </source>
</evidence>
<feature type="transmembrane region" description="Helical" evidence="3">
    <location>
        <begin position="208"/>
        <end position="228"/>
    </location>
</feature>
<reference evidence="4 5" key="1">
    <citation type="journal article" date="2019" name="Sci. Rep.">
        <title>A high-quality genome of Eragrostis curvula grass provides insights into Poaceae evolution and supports new strategies to enhance forage quality.</title>
        <authorList>
            <person name="Carballo J."/>
            <person name="Santos B.A.C.M."/>
            <person name="Zappacosta D."/>
            <person name="Garbus I."/>
            <person name="Selva J.P."/>
            <person name="Gallo C.A."/>
            <person name="Diaz A."/>
            <person name="Albertini E."/>
            <person name="Caccamo M."/>
            <person name="Echenique V."/>
        </authorList>
    </citation>
    <scope>NUCLEOTIDE SEQUENCE [LARGE SCALE GENOMIC DNA]</scope>
    <source>
        <strain evidence="5">cv. Victoria</strain>
        <tissue evidence="4">Leaf</tissue>
    </source>
</reference>
<dbReference type="Gramene" id="TVU32470">
    <property type="protein sequence ID" value="TVU32470"/>
    <property type="gene ID" value="EJB05_24201"/>
</dbReference>
<comment type="similarity">
    <text evidence="1">Belongs to the multi antimicrobial extrusion (MATE) (TC 2.A.66.1) family.</text>
</comment>
<name>A0A5J9VCA5_9POAL</name>
<dbReference type="GO" id="GO:0016020">
    <property type="term" value="C:membrane"/>
    <property type="evidence" value="ECO:0007669"/>
    <property type="project" value="InterPro"/>
</dbReference>
<evidence type="ECO:0000256" key="1">
    <source>
        <dbReference type="ARBA" id="ARBA00010199"/>
    </source>
</evidence>
<comment type="caution">
    <text evidence="4">The sequence shown here is derived from an EMBL/GenBank/DDBJ whole genome shotgun (WGS) entry which is preliminary data.</text>
</comment>
<dbReference type="EMBL" id="RWGY01000011">
    <property type="protein sequence ID" value="TVU32470.1"/>
    <property type="molecule type" value="Genomic_DNA"/>
</dbReference>
<dbReference type="OrthoDB" id="2126698at2759"/>
<evidence type="ECO:0000313" key="4">
    <source>
        <dbReference type="EMBL" id="TVU32470.1"/>
    </source>
</evidence>
<keyword evidence="3" id="KW-1133">Transmembrane helix</keyword>
<evidence type="ECO:0008006" key="6">
    <source>
        <dbReference type="Google" id="ProtNLM"/>
    </source>
</evidence>
<evidence type="ECO:0000256" key="3">
    <source>
        <dbReference type="SAM" id="Phobius"/>
    </source>
</evidence>
<dbReference type="InterPro" id="IPR002528">
    <property type="entry name" value="MATE_fam"/>
</dbReference>
<dbReference type="Proteomes" id="UP000324897">
    <property type="component" value="Chromosome 1"/>
</dbReference>
<feature type="transmembrane region" description="Helical" evidence="3">
    <location>
        <begin position="112"/>
        <end position="131"/>
    </location>
</feature>
<feature type="transmembrane region" description="Helical" evidence="3">
    <location>
        <begin position="69"/>
        <end position="92"/>
    </location>
</feature>
<accession>A0A5J9VCA5</accession>
<proteinExistence type="inferred from homology"/>
<dbReference type="GO" id="GO:0042910">
    <property type="term" value="F:xenobiotic transmembrane transporter activity"/>
    <property type="evidence" value="ECO:0007669"/>
    <property type="project" value="InterPro"/>
</dbReference>